<keyword evidence="1" id="KW-0472">Membrane</keyword>
<dbReference type="KEGG" id="aiq:Azoinq_01975"/>
<keyword evidence="1" id="KW-0812">Transmembrane</keyword>
<dbReference type="AlphaFoldDB" id="A0A975SP81"/>
<sequence length="112" mass="12300">METSTAQTIKLAIVQATGLSKDALHIYVGLAVMFTAAVVLHKPLRSIVPWLVVLAVAVAGEMIDMHDDITSLGYWRWGASLHDVVNTLFWPSVLLFLARFSIFFGASNDRNA</sequence>
<feature type="transmembrane region" description="Helical" evidence="1">
    <location>
        <begin position="85"/>
        <end position="106"/>
    </location>
</feature>
<proteinExistence type="predicted"/>
<protein>
    <submittedName>
        <fullName evidence="2">Uncharacterized protein</fullName>
    </submittedName>
</protein>
<dbReference type="RefSeq" id="WP_216127134.1">
    <property type="nucleotide sequence ID" value="NZ_CP064782.1"/>
</dbReference>
<dbReference type="Proteomes" id="UP000683428">
    <property type="component" value="Chromosome"/>
</dbReference>
<gene>
    <name evidence="2" type="ORF">Azoinq_01975</name>
</gene>
<evidence type="ECO:0000256" key="1">
    <source>
        <dbReference type="SAM" id="Phobius"/>
    </source>
</evidence>
<dbReference type="EMBL" id="CP064782">
    <property type="protein sequence ID" value="QWT49409.1"/>
    <property type="molecule type" value="Genomic_DNA"/>
</dbReference>
<keyword evidence="1" id="KW-1133">Transmembrane helix</keyword>
<keyword evidence="3" id="KW-1185">Reference proteome</keyword>
<feature type="transmembrane region" description="Helical" evidence="1">
    <location>
        <begin position="24"/>
        <end position="40"/>
    </location>
</feature>
<feature type="transmembrane region" description="Helical" evidence="1">
    <location>
        <begin position="47"/>
        <end position="65"/>
    </location>
</feature>
<name>A0A975SP81_9RHOO</name>
<evidence type="ECO:0000313" key="2">
    <source>
        <dbReference type="EMBL" id="QWT49409.1"/>
    </source>
</evidence>
<accession>A0A975SP81</accession>
<evidence type="ECO:0000313" key="3">
    <source>
        <dbReference type="Proteomes" id="UP000683428"/>
    </source>
</evidence>
<organism evidence="2 3">
    <name type="scientific">Azospira inquinata</name>
    <dbReference type="NCBI Taxonomy" id="2785627"/>
    <lineage>
        <taxon>Bacteria</taxon>
        <taxon>Pseudomonadati</taxon>
        <taxon>Pseudomonadota</taxon>
        <taxon>Betaproteobacteria</taxon>
        <taxon>Rhodocyclales</taxon>
        <taxon>Rhodocyclaceae</taxon>
        <taxon>Azospira</taxon>
    </lineage>
</organism>
<reference evidence="2" key="1">
    <citation type="submission" date="2020-11" db="EMBL/GenBank/DDBJ databases">
        <title>Azospira inquinata sp. nov.</title>
        <authorList>
            <person name="Moe W.M."/>
            <person name="Mikes M.C."/>
        </authorList>
    </citation>
    <scope>NUCLEOTIDE SEQUENCE</scope>
    <source>
        <strain evidence="2">Azo-3</strain>
    </source>
</reference>